<accession>A0A0G4GL38</accession>
<name>A0A0G4GL38_VITBC</name>
<gene>
    <name evidence="3" type="ORF">Vbra_18191</name>
</gene>
<dbReference type="VEuPathDB" id="CryptoDB:Vbra_18191"/>
<evidence type="ECO:0000256" key="1">
    <source>
        <dbReference type="SAM" id="Coils"/>
    </source>
</evidence>
<organism evidence="3 4">
    <name type="scientific">Vitrella brassicaformis (strain CCMP3155)</name>
    <dbReference type="NCBI Taxonomy" id="1169540"/>
    <lineage>
        <taxon>Eukaryota</taxon>
        <taxon>Sar</taxon>
        <taxon>Alveolata</taxon>
        <taxon>Colpodellida</taxon>
        <taxon>Vitrellaceae</taxon>
        <taxon>Vitrella</taxon>
    </lineage>
</organism>
<reference evidence="3 4" key="1">
    <citation type="submission" date="2014-11" db="EMBL/GenBank/DDBJ databases">
        <authorList>
            <person name="Zhu J."/>
            <person name="Qi W."/>
            <person name="Song R."/>
        </authorList>
    </citation>
    <scope>NUCLEOTIDE SEQUENCE [LARGE SCALE GENOMIC DNA]</scope>
</reference>
<sequence length="419" mass="46393">MTHSRSSSDDSLHFEKAFEKEYQLLLLEMVGKEQFDVFRGSYETMYKHLQTSRTNERQLEEECDRLRATQALERRRSSQASSASAVGQECDEAVHQLETALKEKSAALVEANRKITALERRVQAAEGDAYHFKTQVDVVQEEAHKKTRETRQLKEEMKALRKEENKPLVPPFAIPFSSTSSPRSPRNVDRTTPREGEFLRQMNELLRERDEAREEASVLKSKNDELRTVTANLQATIEASKTGQTGAAVLSELTSEAEPDNGERLDDALRHAEDIECREALDAAQAEVEFLRKRGRELESVVEGLRAKLNNESAGWGNWSSCGRSKCWEGGRSPCGSCSSCCMPRGPGGQPPPDQNGRRPWYAKVFSPASWFGSPLAGSGSQESAAARADSVSPSVEDSEAAGSDYKGLSMGNADGALN</sequence>
<evidence type="ECO:0000256" key="2">
    <source>
        <dbReference type="SAM" id="MobiDB-lite"/>
    </source>
</evidence>
<evidence type="ECO:0000313" key="4">
    <source>
        <dbReference type="Proteomes" id="UP000041254"/>
    </source>
</evidence>
<dbReference type="EMBL" id="CDMY01000706">
    <property type="protein sequence ID" value="CEM30744.1"/>
    <property type="molecule type" value="Genomic_DNA"/>
</dbReference>
<proteinExistence type="predicted"/>
<feature type="coiled-coil region" evidence="1">
    <location>
        <begin position="281"/>
        <end position="308"/>
    </location>
</feature>
<evidence type="ECO:0000313" key="3">
    <source>
        <dbReference type="EMBL" id="CEM30744.1"/>
    </source>
</evidence>
<keyword evidence="1" id="KW-0175">Coiled coil</keyword>
<dbReference type="Proteomes" id="UP000041254">
    <property type="component" value="Unassembled WGS sequence"/>
</dbReference>
<feature type="region of interest" description="Disordered" evidence="2">
    <location>
        <begin position="169"/>
        <end position="197"/>
    </location>
</feature>
<protein>
    <submittedName>
        <fullName evidence="3">Uncharacterized protein</fullName>
    </submittedName>
</protein>
<feature type="compositionally biased region" description="Basic and acidic residues" evidence="2">
    <location>
        <begin position="186"/>
        <end position="197"/>
    </location>
</feature>
<keyword evidence="4" id="KW-1185">Reference proteome</keyword>
<feature type="coiled-coil region" evidence="1">
    <location>
        <begin position="49"/>
        <end position="166"/>
    </location>
</feature>
<feature type="region of interest" description="Disordered" evidence="2">
    <location>
        <begin position="376"/>
        <end position="419"/>
    </location>
</feature>
<dbReference type="AlphaFoldDB" id="A0A0G4GL38"/>
<dbReference type="InParanoid" id="A0A0G4GL38"/>
<dbReference type="PhylomeDB" id="A0A0G4GL38"/>